<evidence type="ECO:0000256" key="1">
    <source>
        <dbReference type="SAM" id="MobiDB-lite"/>
    </source>
</evidence>
<feature type="region of interest" description="Disordered" evidence="1">
    <location>
        <begin position="1"/>
        <end position="34"/>
    </location>
</feature>
<dbReference type="EMBL" id="KK914717">
    <property type="protein sequence ID" value="KDP30032.1"/>
    <property type="molecule type" value="Genomic_DNA"/>
</dbReference>
<name>A0A067K1L8_JATCU</name>
<dbReference type="Proteomes" id="UP000027138">
    <property type="component" value="Unassembled WGS sequence"/>
</dbReference>
<keyword evidence="3" id="KW-1185">Reference proteome</keyword>
<protein>
    <submittedName>
        <fullName evidence="2">Uncharacterized protein</fullName>
    </submittedName>
</protein>
<accession>A0A067K1L8</accession>
<sequence>MIEGLDPPTSDAGGVSESANDVRGPLSPSSEPSRNRLREVVVLVPPSPSRSSEAMDVRAYFLKKYGQTAVFKMINRAERCLGIAYFLQM</sequence>
<proteinExistence type="predicted"/>
<evidence type="ECO:0000313" key="3">
    <source>
        <dbReference type="Proteomes" id="UP000027138"/>
    </source>
</evidence>
<reference evidence="2 3" key="1">
    <citation type="journal article" date="2014" name="PLoS ONE">
        <title>Global Analysis of Gene Expression Profiles in Physic Nut (Jatropha curcas L.) Seedlings Exposed to Salt Stress.</title>
        <authorList>
            <person name="Zhang L."/>
            <person name="Zhang C."/>
            <person name="Wu P."/>
            <person name="Chen Y."/>
            <person name="Li M."/>
            <person name="Jiang H."/>
            <person name="Wu G."/>
        </authorList>
    </citation>
    <scope>NUCLEOTIDE SEQUENCE [LARGE SCALE GENOMIC DNA]</scope>
    <source>
        <strain evidence="3">cv. GZQX0401</strain>
        <tissue evidence="2">Young leaves</tissue>
    </source>
</reference>
<organism evidence="2 3">
    <name type="scientific">Jatropha curcas</name>
    <name type="common">Barbados nut</name>
    <dbReference type="NCBI Taxonomy" id="180498"/>
    <lineage>
        <taxon>Eukaryota</taxon>
        <taxon>Viridiplantae</taxon>
        <taxon>Streptophyta</taxon>
        <taxon>Embryophyta</taxon>
        <taxon>Tracheophyta</taxon>
        <taxon>Spermatophyta</taxon>
        <taxon>Magnoliopsida</taxon>
        <taxon>eudicotyledons</taxon>
        <taxon>Gunneridae</taxon>
        <taxon>Pentapetalae</taxon>
        <taxon>rosids</taxon>
        <taxon>fabids</taxon>
        <taxon>Malpighiales</taxon>
        <taxon>Euphorbiaceae</taxon>
        <taxon>Crotonoideae</taxon>
        <taxon>Jatropheae</taxon>
        <taxon>Jatropha</taxon>
    </lineage>
</organism>
<dbReference type="AlphaFoldDB" id="A0A067K1L8"/>
<evidence type="ECO:0000313" key="2">
    <source>
        <dbReference type="EMBL" id="KDP30032.1"/>
    </source>
</evidence>
<gene>
    <name evidence="2" type="ORF">JCGZ_18608</name>
</gene>